<proteinExistence type="predicted"/>
<organism evidence="1 2">
    <name type="scientific">Populus alba x Populus x berolinensis</name>
    <dbReference type="NCBI Taxonomy" id="444605"/>
    <lineage>
        <taxon>Eukaryota</taxon>
        <taxon>Viridiplantae</taxon>
        <taxon>Streptophyta</taxon>
        <taxon>Embryophyta</taxon>
        <taxon>Tracheophyta</taxon>
        <taxon>Spermatophyta</taxon>
        <taxon>Magnoliopsida</taxon>
        <taxon>eudicotyledons</taxon>
        <taxon>Gunneridae</taxon>
        <taxon>Pentapetalae</taxon>
        <taxon>rosids</taxon>
        <taxon>fabids</taxon>
        <taxon>Malpighiales</taxon>
        <taxon>Salicaceae</taxon>
        <taxon>Saliceae</taxon>
        <taxon>Populus</taxon>
    </lineage>
</organism>
<protein>
    <submittedName>
        <fullName evidence="1">Uncharacterized protein</fullName>
    </submittedName>
</protein>
<keyword evidence="2" id="KW-1185">Reference proteome</keyword>
<gene>
    <name evidence="1" type="ORF">NC653_027685</name>
</gene>
<dbReference type="Proteomes" id="UP001164929">
    <property type="component" value="Chromosome 11"/>
</dbReference>
<sequence length="55" mass="6688">MKKPIKFLIMELHSSMWQVCMMFFPTVHHFCKQKMVFLGEMFQRCLLNFDFLVLG</sequence>
<evidence type="ECO:0000313" key="1">
    <source>
        <dbReference type="EMBL" id="KAJ6979609.1"/>
    </source>
</evidence>
<reference evidence="1" key="1">
    <citation type="journal article" date="2023" name="Mol. Ecol. Resour.">
        <title>Chromosome-level genome assembly of a triploid poplar Populus alba 'Berolinensis'.</title>
        <authorList>
            <person name="Chen S."/>
            <person name="Yu Y."/>
            <person name="Wang X."/>
            <person name="Wang S."/>
            <person name="Zhang T."/>
            <person name="Zhou Y."/>
            <person name="He R."/>
            <person name="Meng N."/>
            <person name="Wang Y."/>
            <person name="Liu W."/>
            <person name="Liu Z."/>
            <person name="Liu J."/>
            <person name="Guo Q."/>
            <person name="Huang H."/>
            <person name="Sederoff R.R."/>
            <person name="Wang G."/>
            <person name="Qu G."/>
            <person name="Chen S."/>
        </authorList>
    </citation>
    <scope>NUCLEOTIDE SEQUENCE</scope>
    <source>
        <strain evidence="1">SC-2020</strain>
    </source>
</reference>
<dbReference type="AlphaFoldDB" id="A0AAD6M609"/>
<dbReference type="EMBL" id="JAQIZT010000011">
    <property type="protein sequence ID" value="KAJ6979609.1"/>
    <property type="molecule type" value="Genomic_DNA"/>
</dbReference>
<name>A0AAD6M609_9ROSI</name>
<comment type="caution">
    <text evidence="1">The sequence shown here is derived from an EMBL/GenBank/DDBJ whole genome shotgun (WGS) entry which is preliminary data.</text>
</comment>
<accession>A0AAD6M609</accession>
<evidence type="ECO:0000313" key="2">
    <source>
        <dbReference type="Proteomes" id="UP001164929"/>
    </source>
</evidence>